<dbReference type="Proteomes" id="UP001168528">
    <property type="component" value="Unassembled WGS sequence"/>
</dbReference>
<feature type="transmembrane region" description="Helical" evidence="1">
    <location>
        <begin position="51"/>
        <end position="68"/>
    </location>
</feature>
<feature type="transmembrane region" description="Helical" evidence="1">
    <location>
        <begin position="137"/>
        <end position="156"/>
    </location>
</feature>
<feature type="transmembrane region" description="Helical" evidence="1">
    <location>
        <begin position="96"/>
        <end position="116"/>
    </location>
</feature>
<dbReference type="RefSeq" id="WP_302035718.1">
    <property type="nucleotide sequence ID" value="NZ_JAUKPO010000001.1"/>
</dbReference>
<proteinExistence type="predicted"/>
<feature type="transmembrane region" description="Helical" evidence="1">
    <location>
        <begin position="28"/>
        <end position="45"/>
    </location>
</feature>
<evidence type="ECO:0000313" key="3">
    <source>
        <dbReference type="Proteomes" id="UP001168528"/>
    </source>
</evidence>
<feature type="transmembrane region" description="Helical" evidence="1">
    <location>
        <begin position="232"/>
        <end position="255"/>
    </location>
</feature>
<gene>
    <name evidence="2" type="ORF">Q0590_01575</name>
</gene>
<feature type="transmembrane region" description="Helical" evidence="1">
    <location>
        <begin position="346"/>
        <end position="365"/>
    </location>
</feature>
<keyword evidence="1" id="KW-0812">Transmembrane</keyword>
<feature type="transmembrane region" description="Helical" evidence="1">
    <location>
        <begin position="377"/>
        <end position="395"/>
    </location>
</feature>
<feature type="transmembrane region" description="Helical" evidence="1">
    <location>
        <begin position="275"/>
        <end position="293"/>
    </location>
</feature>
<feature type="transmembrane region" description="Helical" evidence="1">
    <location>
        <begin position="176"/>
        <end position="194"/>
    </location>
</feature>
<keyword evidence="3" id="KW-1185">Reference proteome</keyword>
<sequence>MNKNNLFLFIALLAYSFLFFQQTAGINFLLFTIVLLILLVVRQPLLLLSKSWMAVGVGALLTSGMVVWQHTTLAIVAHSISMIVVAGLSLNPGSSFLIAFLNSIYSFFAAIILKIAHSFSEERPKTAGVRMSSALTLKVVVPPLLTVLFVFIYRIANPAFKSITDQLFTGWISGEWFTFTLMGFLLLFGFIYQISIESLTEHDLLSPDQLRRKRSGIRRIFKLPALRTEYQLGWLSFALLNALLLFVNGIDFYYLLISKSLPEGVDYAQYVHQGVYALIFSIVLAIVVILYYFRGNLNFYKNNSLLKWLAYAWIVQNIVLVGNTAIKTSLYIAEYSLTHKRIGVYVYLLLTVIGLVTTFIKIYGVKNNWFLFRKTTWAFYTVLILATLINWSRLITQYNLSHLNSFKEIDIAYLVGLPQTNTALLVNLLEKDPQRLTEAQKAAILQKKNEFLEQYTRQQWQSWNYDDSRIAKDLLNLK</sequence>
<reference evidence="2" key="1">
    <citation type="submission" date="2023-07" db="EMBL/GenBank/DDBJ databases">
        <title>The genome sequence of Rhodocytophaga aerolata KACC 12507.</title>
        <authorList>
            <person name="Zhang X."/>
        </authorList>
    </citation>
    <scope>NUCLEOTIDE SEQUENCE</scope>
    <source>
        <strain evidence="2">KACC 12507</strain>
    </source>
</reference>
<dbReference type="InterPro" id="IPR025291">
    <property type="entry name" value="DUF4153"/>
</dbReference>
<protein>
    <submittedName>
        <fullName evidence="2">DUF4173 domain-containing protein</fullName>
    </submittedName>
</protein>
<organism evidence="2 3">
    <name type="scientific">Rhodocytophaga aerolata</name>
    <dbReference type="NCBI Taxonomy" id="455078"/>
    <lineage>
        <taxon>Bacteria</taxon>
        <taxon>Pseudomonadati</taxon>
        <taxon>Bacteroidota</taxon>
        <taxon>Cytophagia</taxon>
        <taxon>Cytophagales</taxon>
        <taxon>Rhodocytophagaceae</taxon>
        <taxon>Rhodocytophaga</taxon>
    </lineage>
</organism>
<name>A0ABT8QYJ9_9BACT</name>
<keyword evidence="1" id="KW-1133">Transmembrane helix</keyword>
<feature type="transmembrane region" description="Helical" evidence="1">
    <location>
        <begin position="305"/>
        <end position="326"/>
    </location>
</feature>
<keyword evidence="1" id="KW-0472">Membrane</keyword>
<accession>A0ABT8QYJ9</accession>
<evidence type="ECO:0000313" key="2">
    <source>
        <dbReference type="EMBL" id="MDO1444917.1"/>
    </source>
</evidence>
<comment type="caution">
    <text evidence="2">The sequence shown here is derived from an EMBL/GenBank/DDBJ whole genome shotgun (WGS) entry which is preliminary data.</text>
</comment>
<dbReference type="EMBL" id="JAUKPO010000001">
    <property type="protein sequence ID" value="MDO1444917.1"/>
    <property type="molecule type" value="Genomic_DNA"/>
</dbReference>
<dbReference type="Pfam" id="PF13687">
    <property type="entry name" value="DUF4153"/>
    <property type="match status" value="1"/>
</dbReference>
<evidence type="ECO:0000256" key="1">
    <source>
        <dbReference type="SAM" id="Phobius"/>
    </source>
</evidence>